<protein>
    <submittedName>
        <fullName evidence="7">TetR family transcriptional regulator</fullName>
    </submittedName>
</protein>
<dbReference type="SUPFAM" id="SSF46689">
    <property type="entry name" value="Homeodomain-like"/>
    <property type="match status" value="1"/>
</dbReference>
<keyword evidence="3 5" id="KW-0238">DNA-binding</keyword>
<gene>
    <name evidence="7" type="ORF">EV191_109155</name>
</gene>
<keyword evidence="2" id="KW-0805">Transcription regulation</keyword>
<evidence type="ECO:0000313" key="7">
    <source>
        <dbReference type="EMBL" id="TCP49333.1"/>
    </source>
</evidence>
<dbReference type="InterPro" id="IPR001647">
    <property type="entry name" value="HTH_TetR"/>
</dbReference>
<evidence type="ECO:0000256" key="4">
    <source>
        <dbReference type="ARBA" id="ARBA00023163"/>
    </source>
</evidence>
<dbReference type="PRINTS" id="PR00455">
    <property type="entry name" value="HTHTETR"/>
</dbReference>
<dbReference type="PROSITE" id="PS50977">
    <property type="entry name" value="HTH_TETR_2"/>
    <property type="match status" value="1"/>
</dbReference>
<sequence length="202" mass="22818">MPRPSVEAERREQILSSACRVIADKGFRALRIADVAERTRVSPGIIHYYFANKRELVKAAFEHNFADSLRRRAAILDSDQDALTKLRALVEDYLPDGAETVRAWHVWATLWVEGLHDPELQELNERAYGEWRRLVTSIVRAGQADGQIADTDPVEVANVLVGLLDGLAMQVLLGSRNMALDQMRDTCHAFLDRIVPFTDRVP</sequence>
<keyword evidence="4" id="KW-0804">Transcription</keyword>
<evidence type="ECO:0000313" key="8">
    <source>
        <dbReference type="Proteomes" id="UP000294911"/>
    </source>
</evidence>
<dbReference type="Pfam" id="PF13977">
    <property type="entry name" value="TetR_C_6"/>
    <property type="match status" value="1"/>
</dbReference>
<dbReference type="GO" id="GO:0003700">
    <property type="term" value="F:DNA-binding transcription factor activity"/>
    <property type="evidence" value="ECO:0007669"/>
    <property type="project" value="TreeGrafter"/>
</dbReference>
<comment type="caution">
    <text evidence="7">The sequence shown here is derived from an EMBL/GenBank/DDBJ whole genome shotgun (WGS) entry which is preliminary data.</text>
</comment>
<dbReference type="InterPro" id="IPR050109">
    <property type="entry name" value="HTH-type_TetR-like_transc_reg"/>
</dbReference>
<dbReference type="AlphaFoldDB" id="A0A4R2QIY3"/>
<evidence type="ECO:0000256" key="5">
    <source>
        <dbReference type="PROSITE-ProRule" id="PRU00335"/>
    </source>
</evidence>
<feature type="domain" description="HTH tetR-type" evidence="6">
    <location>
        <begin position="8"/>
        <end position="68"/>
    </location>
</feature>
<keyword evidence="8" id="KW-1185">Reference proteome</keyword>
<dbReference type="PANTHER" id="PTHR30055:SF228">
    <property type="entry name" value="TRANSCRIPTIONAL REGULATOR-RELATED"/>
    <property type="match status" value="1"/>
</dbReference>
<dbReference type="RefSeq" id="WP_132878625.1">
    <property type="nucleotide sequence ID" value="NZ_SLXQ01000009.1"/>
</dbReference>
<dbReference type="InterPro" id="IPR036271">
    <property type="entry name" value="Tet_transcr_reg_TetR-rel_C_sf"/>
</dbReference>
<evidence type="ECO:0000256" key="1">
    <source>
        <dbReference type="ARBA" id="ARBA00022491"/>
    </source>
</evidence>
<name>A0A4R2QIY3_9PSEU</name>
<dbReference type="InterPro" id="IPR009057">
    <property type="entry name" value="Homeodomain-like_sf"/>
</dbReference>
<dbReference type="Gene3D" id="1.10.357.10">
    <property type="entry name" value="Tetracycline Repressor, domain 2"/>
    <property type="match status" value="1"/>
</dbReference>
<evidence type="ECO:0000259" key="6">
    <source>
        <dbReference type="PROSITE" id="PS50977"/>
    </source>
</evidence>
<organism evidence="7 8">
    <name type="scientific">Tamaricihabitans halophyticus</name>
    <dbReference type="NCBI Taxonomy" id="1262583"/>
    <lineage>
        <taxon>Bacteria</taxon>
        <taxon>Bacillati</taxon>
        <taxon>Actinomycetota</taxon>
        <taxon>Actinomycetes</taxon>
        <taxon>Pseudonocardiales</taxon>
        <taxon>Pseudonocardiaceae</taxon>
        <taxon>Tamaricihabitans</taxon>
    </lineage>
</organism>
<dbReference type="GO" id="GO:0000976">
    <property type="term" value="F:transcription cis-regulatory region binding"/>
    <property type="evidence" value="ECO:0007669"/>
    <property type="project" value="TreeGrafter"/>
</dbReference>
<dbReference type="InterPro" id="IPR039538">
    <property type="entry name" value="BetI_C"/>
</dbReference>
<dbReference type="PANTHER" id="PTHR30055">
    <property type="entry name" value="HTH-TYPE TRANSCRIPTIONAL REGULATOR RUTR"/>
    <property type="match status" value="1"/>
</dbReference>
<feature type="DNA-binding region" description="H-T-H motif" evidence="5">
    <location>
        <begin position="31"/>
        <end position="50"/>
    </location>
</feature>
<accession>A0A4R2QIY3</accession>
<proteinExistence type="predicted"/>
<keyword evidence="1" id="KW-0678">Repressor</keyword>
<dbReference type="OrthoDB" id="3288227at2"/>
<dbReference type="EMBL" id="SLXQ01000009">
    <property type="protein sequence ID" value="TCP49333.1"/>
    <property type="molecule type" value="Genomic_DNA"/>
</dbReference>
<dbReference type="SUPFAM" id="SSF48498">
    <property type="entry name" value="Tetracyclin repressor-like, C-terminal domain"/>
    <property type="match status" value="1"/>
</dbReference>
<dbReference type="Pfam" id="PF00440">
    <property type="entry name" value="TetR_N"/>
    <property type="match status" value="1"/>
</dbReference>
<evidence type="ECO:0000256" key="2">
    <source>
        <dbReference type="ARBA" id="ARBA00023015"/>
    </source>
</evidence>
<dbReference type="Proteomes" id="UP000294911">
    <property type="component" value="Unassembled WGS sequence"/>
</dbReference>
<evidence type="ECO:0000256" key="3">
    <source>
        <dbReference type="ARBA" id="ARBA00023125"/>
    </source>
</evidence>
<reference evidence="7 8" key="1">
    <citation type="submission" date="2019-03" db="EMBL/GenBank/DDBJ databases">
        <title>Genomic Encyclopedia of Type Strains, Phase IV (KMG-IV): sequencing the most valuable type-strain genomes for metagenomic binning, comparative biology and taxonomic classification.</title>
        <authorList>
            <person name="Goeker M."/>
        </authorList>
    </citation>
    <scope>NUCLEOTIDE SEQUENCE [LARGE SCALE GENOMIC DNA]</scope>
    <source>
        <strain evidence="7 8">DSM 45765</strain>
    </source>
</reference>